<sequence>MDPFGRLPWFVLQNILSNLADLPSLYTLHNASPVVAALLHENTDLFAVIVDAIIGNPARERGLLPHVQHAVRLLVLVWTRASGLQGRQANDEAAEPLEASYTHILSTLRYVRERFLQGPSPIGRRRRSFFADSLS</sequence>
<dbReference type="AlphaFoldDB" id="A0A2I1CK78"/>
<dbReference type="OrthoDB" id="4358152at2759"/>
<organism evidence="1 2">
    <name type="scientific">Aspergillus novofumigatus (strain IBT 16806)</name>
    <dbReference type="NCBI Taxonomy" id="1392255"/>
    <lineage>
        <taxon>Eukaryota</taxon>
        <taxon>Fungi</taxon>
        <taxon>Dikarya</taxon>
        <taxon>Ascomycota</taxon>
        <taxon>Pezizomycotina</taxon>
        <taxon>Eurotiomycetes</taxon>
        <taxon>Eurotiomycetidae</taxon>
        <taxon>Eurotiales</taxon>
        <taxon>Aspergillaceae</taxon>
        <taxon>Aspergillus</taxon>
        <taxon>Aspergillus subgen. Fumigati</taxon>
    </lineage>
</organism>
<evidence type="ECO:0000313" key="2">
    <source>
        <dbReference type="Proteomes" id="UP000234474"/>
    </source>
</evidence>
<dbReference type="STRING" id="1392255.A0A2I1CK78"/>
<gene>
    <name evidence="1" type="ORF">P174DRAFT_415804</name>
</gene>
<keyword evidence="2" id="KW-1185">Reference proteome</keyword>
<comment type="caution">
    <text evidence="1">The sequence shown here is derived from an EMBL/GenBank/DDBJ whole genome shotgun (WGS) entry which is preliminary data.</text>
</comment>
<dbReference type="VEuPathDB" id="FungiDB:P174DRAFT_415804"/>
<dbReference type="RefSeq" id="XP_024686624.1">
    <property type="nucleotide sequence ID" value="XM_024824440.1"/>
</dbReference>
<reference evidence="2" key="1">
    <citation type="journal article" date="2018" name="Proc. Natl. Acad. Sci. U.S.A.">
        <title>Linking secondary metabolites to gene clusters through genome sequencing of six diverse Aspergillus species.</title>
        <authorList>
            <person name="Kaerboelling I."/>
            <person name="Vesth T.C."/>
            <person name="Frisvad J.C."/>
            <person name="Nybo J.L."/>
            <person name="Theobald S."/>
            <person name="Kuo A."/>
            <person name="Bowyer P."/>
            <person name="Matsuda Y."/>
            <person name="Mondo S."/>
            <person name="Lyhne E.K."/>
            <person name="Kogle M.E."/>
            <person name="Clum A."/>
            <person name="Lipzen A."/>
            <person name="Salamov A."/>
            <person name="Ngan C.Y."/>
            <person name="Daum C."/>
            <person name="Chiniquy J."/>
            <person name="Barry K."/>
            <person name="LaButti K."/>
            <person name="Haridas S."/>
            <person name="Simmons B.A."/>
            <person name="Magnuson J.K."/>
            <person name="Mortensen U.H."/>
            <person name="Larsen T.O."/>
            <person name="Grigoriev I.V."/>
            <person name="Baker S.E."/>
            <person name="Andersen M.R."/>
        </authorList>
    </citation>
    <scope>NUCLEOTIDE SEQUENCE [LARGE SCALE GENOMIC DNA]</scope>
    <source>
        <strain evidence="2">IBT 16806</strain>
    </source>
</reference>
<protein>
    <submittedName>
        <fullName evidence="1">Uncharacterized protein</fullName>
    </submittedName>
</protein>
<dbReference type="EMBL" id="MSZS01000001">
    <property type="protein sequence ID" value="PKX98029.1"/>
    <property type="molecule type" value="Genomic_DNA"/>
</dbReference>
<proteinExistence type="predicted"/>
<dbReference type="Proteomes" id="UP000234474">
    <property type="component" value="Unassembled WGS sequence"/>
</dbReference>
<accession>A0A2I1CK78</accession>
<name>A0A2I1CK78_ASPN1</name>
<dbReference type="GeneID" id="36531765"/>
<evidence type="ECO:0000313" key="1">
    <source>
        <dbReference type="EMBL" id="PKX98029.1"/>
    </source>
</evidence>